<accession>A0A2N9G802</accession>
<dbReference type="InterPro" id="IPR002068">
    <property type="entry name" value="A-crystallin/Hsp20_dom"/>
</dbReference>
<dbReference type="Pfam" id="PF00011">
    <property type="entry name" value="HSP20"/>
    <property type="match status" value="1"/>
</dbReference>
<organism evidence="5">
    <name type="scientific">Fagus sylvatica</name>
    <name type="common">Beechnut</name>
    <dbReference type="NCBI Taxonomy" id="28930"/>
    <lineage>
        <taxon>Eukaryota</taxon>
        <taxon>Viridiplantae</taxon>
        <taxon>Streptophyta</taxon>
        <taxon>Embryophyta</taxon>
        <taxon>Tracheophyta</taxon>
        <taxon>Spermatophyta</taxon>
        <taxon>Magnoliopsida</taxon>
        <taxon>eudicotyledons</taxon>
        <taxon>Gunneridae</taxon>
        <taxon>Pentapetalae</taxon>
        <taxon>rosids</taxon>
        <taxon>fabids</taxon>
        <taxon>Fagales</taxon>
        <taxon>Fagaceae</taxon>
        <taxon>Fagus</taxon>
    </lineage>
</organism>
<reference evidence="5" key="1">
    <citation type="submission" date="2018-02" db="EMBL/GenBank/DDBJ databases">
        <authorList>
            <person name="Cohen D.B."/>
            <person name="Kent A.D."/>
        </authorList>
    </citation>
    <scope>NUCLEOTIDE SEQUENCE</scope>
</reference>
<dbReference type="PROSITE" id="PS01031">
    <property type="entry name" value="SHSP"/>
    <property type="match status" value="1"/>
</dbReference>
<evidence type="ECO:0000256" key="3">
    <source>
        <dbReference type="RuleBase" id="RU003616"/>
    </source>
</evidence>
<dbReference type="AlphaFoldDB" id="A0A2N9G802"/>
<evidence type="ECO:0000256" key="1">
    <source>
        <dbReference type="ARBA" id="ARBA00023016"/>
    </source>
</evidence>
<dbReference type="SUPFAM" id="SSF49764">
    <property type="entry name" value="HSP20-like chaperones"/>
    <property type="match status" value="1"/>
</dbReference>
<dbReference type="InterPro" id="IPR008978">
    <property type="entry name" value="HSP20-like_chaperone"/>
</dbReference>
<feature type="domain" description="SHSP" evidence="4">
    <location>
        <begin position="11"/>
        <end position="113"/>
    </location>
</feature>
<sequence length="121" mass="13757">MSIIISCSSSHEGSNIMDPFSVTMYWQETTLVVDARVNGYNNQEVKVQFRDSRILIIIGESPTCGRFMKIIQLPKNVNVGQIMTEFDEGMLKITMPKVNKPKKKNTTITVKVSGCRGRFFY</sequence>
<comment type="similarity">
    <text evidence="2 3">Belongs to the small heat shock protein (HSP20) family.</text>
</comment>
<evidence type="ECO:0000256" key="2">
    <source>
        <dbReference type="PROSITE-ProRule" id="PRU00285"/>
    </source>
</evidence>
<dbReference type="PANTHER" id="PTHR11527">
    <property type="entry name" value="HEAT-SHOCK PROTEIN 20 FAMILY MEMBER"/>
    <property type="match status" value="1"/>
</dbReference>
<keyword evidence="1" id="KW-0346">Stress response</keyword>
<evidence type="ECO:0000313" key="5">
    <source>
        <dbReference type="EMBL" id="SPC95575.1"/>
    </source>
</evidence>
<gene>
    <name evidence="5" type="ORF">FSB_LOCUS23457</name>
</gene>
<dbReference type="Gene3D" id="2.60.40.790">
    <property type="match status" value="1"/>
</dbReference>
<dbReference type="InterPro" id="IPR031107">
    <property type="entry name" value="Small_HSP"/>
</dbReference>
<name>A0A2N9G802_FAGSY</name>
<evidence type="ECO:0000259" key="4">
    <source>
        <dbReference type="PROSITE" id="PS01031"/>
    </source>
</evidence>
<proteinExistence type="inferred from homology"/>
<protein>
    <recommendedName>
        <fullName evidence="4">SHSP domain-containing protein</fullName>
    </recommendedName>
</protein>
<dbReference type="EMBL" id="OIVN01001580">
    <property type="protein sequence ID" value="SPC95575.1"/>
    <property type="molecule type" value="Genomic_DNA"/>
</dbReference>